<dbReference type="InterPro" id="IPR036956">
    <property type="entry name" value="Impact_N_sf"/>
</dbReference>
<name>A0ABS8CP35_9RHOB</name>
<dbReference type="RefSeq" id="WP_226936615.1">
    <property type="nucleotide sequence ID" value="NZ_JACDXX010000013.1"/>
</dbReference>
<evidence type="ECO:0000256" key="1">
    <source>
        <dbReference type="ARBA" id="ARBA00007665"/>
    </source>
</evidence>
<comment type="caution">
    <text evidence="3">The sequence shown here is derived from an EMBL/GenBank/DDBJ whole genome shotgun (WGS) entry which is preliminary data.</text>
</comment>
<protein>
    <submittedName>
        <fullName evidence="3">YigZ family protein</fullName>
    </submittedName>
</protein>
<evidence type="ECO:0000313" key="3">
    <source>
        <dbReference type="EMBL" id="MCB5411156.1"/>
    </source>
</evidence>
<proteinExistence type="inferred from homology"/>
<dbReference type="Pfam" id="PF01205">
    <property type="entry name" value="Impact_N"/>
    <property type="match status" value="1"/>
</dbReference>
<dbReference type="InterPro" id="IPR023582">
    <property type="entry name" value="Impact"/>
</dbReference>
<dbReference type="Proteomes" id="UP001198571">
    <property type="component" value="Unassembled WGS sequence"/>
</dbReference>
<accession>A0ABS8CP35</accession>
<keyword evidence="4" id="KW-1185">Reference proteome</keyword>
<dbReference type="SUPFAM" id="SSF54211">
    <property type="entry name" value="Ribosomal protein S5 domain 2-like"/>
    <property type="match status" value="1"/>
</dbReference>
<dbReference type="InterPro" id="IPR001498">
    <property type="entry name" value="Impact_N"/>
</dbReference>
<dbReference type="InterPro" id="IPR020568">
    <property type="entry name" value="Ribosomal_Su5_D2-typ_SF"/>
</dbReference>
<dbReference type="PANTHER" id="PTHR16301">
    <property type="entry name" value="IMPACT-RELATED"/>
    <property type="match status" value="1"/>
</dbReference>
<feature type="domain" description="Impact N-terminal" evidence="2">
    <location>
        <begin position="26"/>
        <end position="127"/>
    </location>
</feature>
<dbReference type="EMBL" id="JACDXX010000013">
    <property type="protein sequence ID" value="MCB5411156.1"/>
    <property type="molecule type" value="Genomic_DNA"/>
</dbReference>
<dbReference type="PANTHER" id="PTHR16301:SF25">
    <property type="entry name" value="PROTEIN IMPACT"/>
    <property type="match status" value="1"/>
</dbReference>
<gene>
    <name evidence="3" type="ORF">H0485_14275</name>
</gene>
<comment type="similarity">
    <text evidence="1">Belongs to the IMPACT family.</text>
</comment>
<sequence>MSKQDRAAAPGLPGEGFTLGDVIRDRGSRYAVSGGRAGDKAAAQAFLTALKRDKKFAKATHNSWALLSSAEGPLRNDDGESGAAALILKMLEREALQDQIIVVTRWYGGVHLGGDRFAHVTACVRAFLEAYRRRS</sequence>
<evidence type="ECO:0000313" key="4">
    <source>
        <dbReference type="Proteomes" id="UP001198571"/>
    </source>
</evidence>
<evidence type="ECO:0000259" key="2">
    <source>
        <dbReference type="Pfam" id="PF01205"/>
    </source>
</evidence>
<dbReference type="Gene3D" id="3.30.230.30">
    <property type="entry name" value="Impact, N-terminal domain"/>
    <property type="match status" value="1"/>
</dbReference>
<organism evidence="3 4">
    <name type="scientific">Pseudogemmobacter faecipullorum</name>
    <dbReference type="NCBI Taxonomy" id="2755041"/>
    <lineage>
        <taxon>Bacteria</taxon>
        <taxon>Pseudomonadati</taxon>
        <taxon>Pseudomonadota</taxon>
        <taxon>Alphaproteobacteria</taxon>
        <taxon>Rhodobacterales</taxon>
        <taxon>Paracoccaceae</taxon>
        <taxon>Pseudogemmobacter</taxon>
    </lineage>
</organism>
<reference evidence="3 4" key="1">
    <citation type="submission" date="2020-07" db="EMBL/GenBank/DDBJ databases">
        <title>Pseudogemmobacter sp. nov., isolated from poultry manure in Taiwan.</title>
        <authorList>
            <person name="Lin S.-Y."/>
            <person name="Tang Y.-S."/>
            <person name="Young C.-C."/>
        </authorList>
    </citation>
    <scope>NUCLEOTIDE SEQUENCE [LARGE SCALE GENOMIC DNA]</scope>
    <source>
        <strain evidence="3 4">CC-YST710</strain>
    </source>
</reference>